<feature type="coiled-coil region" evidence="1">
    <location>
        <begin position="387"/>
        <end position="666"/>
    </location>
</feature>
<keyword evidence="1" id="KW-0175">Coiled coil</keyword>
<dbReference type="Proteomes" id="UP001218188">
    <property type="component" value="Unassembled WGS sequence"/>
</dbReference>
<feature type="compositionally biased region" description="Basic and acidic residues" evidence="2">
    <location>
        <begin position="1120"/>
        <end position="1141"/>
    </location>
</feature>
<feature type="coiled-coil region" evidence="1">
    <location>
        <begin position="243"/>
        <end position="284"/>
    </location>
</feature>
<feature type="coiled-coil region" evidence="1">
    <location>
        <begin position="830"/>
        <end position="914"/>
    </location>
</feature>
<feature type="coiled-coil region" evidence="1">
    <location>
        <begin position="766"/>
        <end position="800"/>
    </location>
</feature>
<feature type="compositionally biased region" description="Polar residues" evidence="2">
    <location>
        <begin position="152"/>
        <end position="171"/>
    </location>
</feature>
<feature type="compositionally biased region" description="Acidic residues" evidence="2">
    <location>
        <begin position="1073"/>
        <end position="1084"/>
    </location>
</feature>
<feature type="region of interest" description="Disordered" evidence="2">
    <location>
        <begin position="1002"/>
        <end position="1148"/>
    </location>
</feature>
<evidence type="ECO:0000256" key="1">
    <source>
        <dbReference type="SAM" id="Coils"/>
    </source>
</evidence>
<evidence type="ECO:0000313" key="4">
    <source>
        <dbReference type="Proteomes" id="UP001218188"/>
    </source>
</evidence>
<feature type="region of interest" description="Disordered" evidence="2">
    <location>
        <begin position="45"/>
        <end position="70"/>
    </location>
</feature>
<feature type="compositionally biased region" description="Polar residues" evidence="2">
    <location>
        <begin position="45"/>
        <end position="67"/>
    </location>
</feature>
<reference evidence="3" key="1">
    <citation type="submission" date="2023-03" db="EMBL/GenBank/DDBJ databases">
        <title>Massive genome expansion in bonnet fungi (Mycena s.s.) driven by repeated elements and novel gene families across ecological guilds.</title>
        <authorList>
            <consortium name="Lawrence Berkeley National Laboratory"/>
            <person name="Harder C.B."/>
            <person name="Miyauchi S."/>
            <person name="Viragh M."/>
            <person name="Kuo A."/>
            <person name="Thoen E."/>
            <person name="Andreopoulos B."/>
            <person name="Lu D."/>
            <person name="Skrede I."/>
            <person name="Drula E."/>
            <person name="Henrissat B."/>
            <person name="Morin E."/>
            <person name="Kohler A."/>
            <person name="Barry K."/>
            <person name="LaButti K."/>
            <person name="Morin E."/>
            <person name="Salamov A."/>
            <person name="Lipzen A."/>
            <person name="Mereny Z."/>
            <person name="Hegedus B."/>
            <person name="Baldrian P."/>
            <person name="Stursova M."/>
            <person name="Weitz H."/>
            <person name="Taylor A."/>
            <person name="Grigoriev I.V."/>
            <person name="Nagy L.G."/>
            <person name="Martin F."/>
            <person name="Kauserud H."/>
        </authorList>
    </citation>
    <scope>NUCLEOTIDE SEQUENCE</scope>
    <source>
        <strain evidence="3">CBHHK200</strain>
    </source>
</reference>
<dbReference type="EMBL" id="JARJCM010000004">
    <property type="protein sequence ID" value="KAJ7045960.1"/>
    <property type="molecule type" value="Genomic_DNA"/>
</dbReference>
<proteinExistence type="predicted"/>
<evidence type="ECO:0000256" key="2">
    <source>
        <dbReference type="SAM" id="MobiDB-lite"/>
    </source>
</evidence>
<feature type="coiled-coil region" evidence="1">
    <location>
        <begin position="313"/>
        <end position="347"/>
    </location>
</feature>
<dbReference type="AlphaFoldDB" id="A0AAD6TIJ9"/>
<organism evidence="3 4">
    <name type="scientific">Mycena alexandri</name>
    <dbReference type="NCBI Taxonomy" id="1745969"/>
    <lineage>
        <taxon>Eukaryota</taxon>
        <taxon>Fungi</taxon>
        <taxon>Dikarya</taxon>
        <taxon>Basidiomycota</taxon>
        <taxon>Agaricomycotina</taxon>
        <taxon>Agaricomycetes</taxon>
        <taxon>Agaricomycetidae</taxon>
        <taxon>Agaricales</taxon>
        <taxon>Marasmiineae</taxon>
        <taxon>Mycenaceae</taxon>
        <taxon>Mycena</taxon>
    </lineage>
</organism>
<name>A0AAD6TIJ9_9AGAR</name>
<feature type="region of interest" description="Disordered" evidence="2">
    <location>
        <begin position="81"/>
        <end position="100"/>
    </location>
</feature>
<protein>
    <submittedName>
        <fullName evidence="3">Uncharacterized protein</fullName>
    </submittedName>
</protein>
<keyword evidence="4" id="KW-1185">Reference proteome</keyword>
<accession>A0AAD6TIJ9</accession>
<comment type="caution">
    <text evidence="3">The sequence shown here is derived from an EMBL/GenBank/DDBJ whole genome shotgun (WGS) entry which is preliminary data.</text>
</comment>
<feature type="compositionally biased region" description="Low complexity" evidence="2">
    <location>
        <begin position="1015"/>
        <end position="1030"/>
    </location>
</feature>
<evidence type="ECO:0000313" key="3">
    <source>
        <dbReference type="EMBL" id="KAJ7045960.1"/>
    </source>
</evidence>
<gene>
    <name evidence="3" type="ORF">C8F04DRAFT_1388497</name>
</gene>
<sequence>MDQNGFDFKALRMNTAPTAPSNPPFSMLQQRPTNLRKPFAFIQTQSRNSTENHSASSAPQIPQNPGSTRRHVEPLRMKQEPNDHHAFPNARHPQSQQSLIPQPRNELMKTQSHKLRAFTTATPTYDEHHDSSQPPFDAPQYFSSPKAPFKNAHSNVNRSQEPTHSPSVLYSRSPSLQVDQDFDVEDADLSQLMTKRMREAKMIKSKLAEQRLATATLESRLSAQTAASEASELALKNRISELEAREASRLAKANEELRAAKSQIEDTERKLQDATTRLNDIQAVTKTGLDEVRSKLSTLSHHVSWSLPSFRSYAALQAHLKDLKSDYDASQDAVKRLSEELAELRQTAMDSVKGMSFHVAGLSINILLEGIEVSEHLSRASETRALIEELQSDRASAHQVIDMLRDKLHLLSAQLVEARERVTELEAIRERKIERVETKVEELADKLVKKEEEGARALADVVQLEARLHETAERLLKVSTTLEEKEVELKALSEQKIAWEWELKEKSARITSLLGLSADIVVHKELNVTLECQVKELKEQNIVLECQAREDRLKISSLQVSENELVHLRAEKVALECELKETRGKLAALEDLQKEQVDPHNFTVLLYIDRLASTSAKLRQFKDQAQQFREQRHQQETQLVQVRAELKSAENLKEQLRASLEAAQLSEGKLSQEVHGLRPEVHALTLREAVLQERETVLQEKSSELAAQLTKVTTEASAREEELRRVNTKITVLQERFDSQALTLKLAKEQSGDLQERLLLSESSHATKLESAIGKLNVELAVLREQKTGLQASLNQAKEEAVAQQAGFLNASVDYESKLVKQEETHTKLIQAEERRAVSAERDFAEAKRLVDDLMQQVEAGRVELEDVKSKSREAASRVSMGVEGEVVVLRARLEELEGENSRLQHRARILNQRYKDNDLSDSEKSFVNSLMQLSQSIHEQDIVAKENELRRARLPPFRENMITSLQTRIDTLESTLARLLKERGTQGGPSSKSMVDLSLWMSSSPRSAEKKATADAQQGAAASTSARAQPLPSPTVFVPDTPPVKKSSKGTKPAAVKSSPARHAHKSLAAIDAEDDPLTESEDDTPRSVTLGKRSRTPTSGTIDGHSRPARRLRATASRKIDPESRKVEESSKKVADGAKSKQRKRR</sequence>
<feature type="region of interest" description="Disordered" evidence="2">
    <location>
        <begin position="123"/>
        <end position="171"/>
    </location>
</feature>